<evidence type="ECO:0000256" key="2">
    <source>
        <dbReference type="PROSITE-ProRule" id="PRU00708"/>
    </source>
</evidence>
<sequence length="619" mass="68966">MERHLISLLRCPLRTCQFKQIHSLIITNCPSLVPVLLRALLGSSLIGYARKVFDKIPQPGHVLYNSLISSYTKLSLHKEAVRAFVLMHGGNVRLSCFTPPSVIKSCSSLLADDVGKQLHCLVVNYGLDSNVYVQTSLMDFYSKIGDLGSARKVFDGILVKDPVTYNSLISGYSRAREVVAARELFDSMTDKTVVSWNAMISCYANNGEFHEGLKIFERMLDSKCSPNEFTVVTLLSICAKLGDLEMGLRVKKYIDDNCLRVNKIVSTAILEMYVKCGAVDEARQEFDRMDDKDIVAWSAMIAGYAQNGRAIEALELFECMRSEHMKPNDVTLVSVSSACAQLASVEVSERIGLYIEGLDLVSNPYVASALLTMYSKCGSVSKARQLFSKLTRKDLACWNSMIGGLAVNGFAEDAIDHYEKMKEAGVEPDDITFVELLIGCTHAGLVELGLELFERMKSEHGLTPKIEHCSCIVDLYCRSGRLKEAYDFISRMEEKPNAVIWGTLLAAARTHTNIELAKTSVEKLLEQEPENAGNYVQFSNINASMGKWREASKVRNLMKCKSIQKPAAYSWIEMEDKVHKFLVGDTSHPATDEVYSIVDTLTVQSTWTVCDLESHLEFG</sequence>
<dbReference type="FunFam" id="1.25.40.10:FF:000090">
    <property type="entry name" value="Pentatricopeptide repeat-containing protein, chloroplastic"/>
    <property type="match status" value="1"/>
</dbReference>
<dbReference type="FunFam" id="1.25.40.10:FF:000417">
    <property type="entry name" value="Pentatricopeptide repeat-containing protein At4g38010"/>
    <property type="match status" value="1"/>
</dbReference>
<reference evidence="3" key="1">
    <citation type="submission" date="2022-02" db="EMBL/GenBank/DDBJ databases">
        <authorList>
            <person name="Henning P.M."/>
            <person name="McCubbin A.G."/>
            <person name="Shore J.S."/>
        </authorList>
    </citation>
    <scope>NUCLEOTIDE SEQUENCE</scope>
    <source>
        <strain evidence="3">F60SS</strain>
        <tissue evidence="3">Leaves</tissue>
    </source>
</reference>
<dbReference type="GO" id="GO:0009451">
    <property type="term" value="P:RNA modification"/>
    <property type="evidence" value="ECO:0007669"/>
    <property type="project" value="InterPro"/>
</dbReference>
<comment type="caution">
    <text evidence="3">The sequence shown here is derived from an EMBL/GenBank/DDBJ whole genome shotgun (WGS) entry which is preliminary data.</text>
</comment>
<feature type="repeat" description="PPR" evidence="2">
    <location>
        <begin position="293"/>
        <end position="327"/>
    </location>
</feature>
<feature type="repeat" description="PPR" evidence="2">
    <location>
        <begin position="161"/>
        <end position="191"/>
    </location>
</feature>
<organism evidence="3 4">
    <name type="scientific">Turnera subulata</name>
    <dbReference type="NCBI Taxonomy" id="218843"/>
    <lineage>
        <taxon>Eukaryota</taxon>
        <taxon>Viridiplantae</taxon>
        <taxon>Streptophyta</taxon>
        <taxon>Embryophyta</taxon>
        <taxon>Tracheophyta</taxon>
        <taxon>Spermatophyta</taxon>
        <taxon>Magnoliopsida</taxon>
        <taxon>eudicotyledons</taxon>
        <taxon>Gunneridae</taxon>
        <taxon>Pentapetalae</taxon>
        <taxon>rosids</taxon>
        <taxon>fabids</taxon>
        <taxon>Malpighiales</taxon>
        <taxon>Passifloraceae</taxon>
        <taxon>Turnera</taxon>
    </lineage>
</organism>
<evidence type="ECO:0008006" key="5">
    <source>
        <dbReference type="Google" id="ProtNLM"/>
    </source>
</evidence>
<dbReference type="PANTHER" id="PTHR47926">
    <property type="entry name" value="PENTATRICOPEPTIDE REPEAT-CONTAINING PROTEIN"/>
    <property type="match status" value="1"/>
</dbReference>
<dbReference type="InterPro" id="IPR046848">
    <property type="entry name" value="E_motif"/>
</dbReference>
<name>A0A9Q0F379_9ROSI</name>
<feature type="repeat" description="PPR" evidence="2">
    <location>
        <begin position="394"/>
        <end position="428"/>
    </location>
</feature>
<evidence type="ECO:0000256" key="1">
    <source>
        <dbReference type="ARBA" id="ARBA00022737"/>
    </source>
</evidence>
<evidence type="ECO:0000313" key="3">
    <source>
        <dbReference type="EMBL" id="KAJ4824171.1"/>
    </source>
</evidence>
<protein>
    <recommendedName>
        <fullName evidence="5">Pentacotripeptide-repeat region of PRORP domain-containing protein</fullName>
    </recommendedName>
</protein>
<keyword evidence="4" id="KW-1185">Reference proteome</keyword>
<dbReference type="Gene3D" id="1.25.40.10">
    <property type="entry name" value="Tetratricopeptide repeat domain"/>
    <property type="match status" value="4"/>
</dbReference>
<dbReference type="InterPro" id="IPR002885">
    <property type="entry name" value="PPR_rpt"/>
</dbReference>
<dbReference type="FunFam" id="1.25.40.10:FF:000348">
    <property type="entry name" value="Pentatricopeptide repeat-containing protein chloroplastic"/>
    <property type="match status" value="1"/>
</dbReference>
<dbReference type="InterPro" id="IPR011990">
    <property type="entry name" value="TPR-like_helical_dom_sf"/>
</dbReference>
<dbReference type="SUPFAM" id="SSF48452">
    <property type="entry name" value="TPR-like"/>
    <property type="match status" value="1"/>
</dbReference>
<proteinExistence type="predicted"/>
<keyword evidence="1" id="KW-0677">Repeat</keyword>
<dbReference type="AlphaFoldDB" id="A0A9Q0F379"/>
<dbReference type="Pfam" id="PF20431">
    <property type="entry name" value="E_motif"/>
    <property type="match status" value="1"/>
</dbReference>
<feature type="repeat" description="PPR" evidence="2">
    <location>
        <begin position="465"/>
        <end position="495"/>
    </location>
</feature>
<dbReference type="OrthoDB" id="185373at2759"/>
<feature type="repeat" description="PPR" evidence="2">
    <location>
        <begin position="192"/>
        <end position="226"/>
    </location>
</feature>
<evidence type="ECO:0000313" key="4">
    <source>
        <dbReference type="Proteomes" id="UP001141552"/>
    </source>
</evidence>
<gene>
    <name evidence="3" type="ORF">Tsubulata_011902</name>
</gene>
<accession>A0A9Q0F379</accession>
<dbReference type="InterPro" id="IPR046960">
    <property type="entry name" value="PPR_At4g14850-like_plant"/>
</dbReference>
<dbReference type="Pfam" id="PF13041">
    <property type="entry name" value="PPR_2"/>
    <property type="match status" value="3"/>
</dbReference>
<dbReference type="NCBIfam" id="TIGR00756">
    <property type="entry name" value="PPR"/>
    <property type="match status" value="6"/>
</dbReference>
<dbReference type="EMBL" id="JAKUCV010007250">
    <property type="protein sequence ID" value="KAJ4824171.1"/>
    <property type="molecule type" value="Genomic_DNA"/>
</dbReference>
<reference evidence="3" key="2">
    <citation type="journal article" date="2023" name="Plants (Basel)">
        <title>Annotation of the Turnera subulata (Passifloraceae) Draft Genome Reveals the S-Locus Evolved after the Divergence of Turneroideae from Passifloroideae in a Stepwise Manner.</title>
        <authorList>
            <person name="Henning P.M."/>
            <person name="Roalson E.H."/>
            <person name="Mir W."/>
            <person name="McCubbin A.G."/>
            <person name="Shore J.S."/>
        </authorList>
    </citation>
    <scope>NUCLEOTIDE SEQUENCE</scope>
    <source>
        <strain evidence="3">F60SS</strain>
    </source>
</reference>
<dbReference type="Proteomes" id="UP001141552">
    <property type="component" value="Unassembled WGS sequence"/>
</dbReference>
<dbReference type="PROSITE" id="PS51375">
    <property type="entry name" value="PPR"/>
    <property type="match status" value="5"/>
</dbReference>
<dbReference type="Pfam" id="PF01535">
    <property type="entry name" value="PPR"/>
    <property type="match status" value="3"/>
</dbReference>
<dbReference type="GO" id="GO:0003723">
    <property type="term" value="F:RNA binding"/>
    <property type="evidence" value="ECO:0007669"/>
    <property type="project" value="InterPro"/>
</dbReference>